<evidence type="ECO:0000313" key="1">
    <source>
        <dbReference type="EMBL" id="CAG5068845.1"/>
    </source>
</evidence>
<accession>A0ABN7R3W4</accession>
<gene>
    <name evidence="1" type="ORF">DYBT9623_01577</name>
</gene>
<dbReference type="RefSeq" id="WP_215232964.1">
    <property type="nucleotide sequence ID" value="NZ_CAJRAU010000002.1"/>
</dbReference>
<evidence type="ECO:0000313" key="2">
    <source>
        <dbReference type="Proteomes" id="UP000679725"/>
    </source>
</evidence>
<reference evidence="1 2" key="1">
    <citation type="submission" date="2021-04" db="EMBL/GenBank/DDBJ databases">
        <authorList>
            <person name="Rodrigo-Torres L."/>
            <person name="Arahal R. D."/>
            <person name="Lucena T."/>
        </authorList>
    </citation>
    <scope>NUCLEOTIDE SEQUENCE [LARGE SCALE GENOMIC DNA]</scope>
    <source>
        <strain evidence="1 2">CECT 9623</strain>
    </source>
</reference>
<organism evidence="1 2">
    <name type="scientific">Dyadobacter linearis</name>
    <dbReference type="NCBI Taxonomy" id="2823330"/>
    <lineage>
        <taxon>Bacteria</taxon>
        <taxon>Pseudomonadati</taxon>
        <taxon>Bacteroidota</taxon>
        <taxon>Cytophagia</taxon>
        <taxon>Cytophagales</taxon>
        <taxon>Spirosomataceae</taxon>
        <taxon>Dyadobacter</taxon>
    </lineage>
</organism>
<dbReference type="Proteomes" id="UP000679725">
    <property type="component" value="Unassembled WGS sequence"/>
</dbReference>
<sequence length="365" mass="40772">MKTALFFLTISLSGLCSRVEAQDSTGKDNPFSINAYLETYYTQDLTNSKSHSLPGFIYNFNRTSEVNLNLAFLRAAYQTDNVRANLAFAAGTYMNANYAVEPGVLKNVFEANAGFRLSKSKNFWIDAGVMPSHIGFESAVGKDNWALSRSLVAENTPYFETGARLSLTSENEKWYLAALYLNGWQRIQRVEGNKTPALGTQVTFKPNTSITLNYSTFIGSDKPDSVRQMRYHHNFYGVFQLSEKVGLTAGFDIGTEQKAKGASTYNTWFVPVVIARFTLTPKLNLAARGEYFSDKKGVIISSQASEGFQTYGFSLNLDYQISPQVIWRIEARNLHSKAAMFDSGADFQRNKSYLTTSLSFNLSTL</sequence>
<protein>
    <recommendedName>
        <fullName evidence="3">Beta-barrel porin-2, OmpL-like. bbp2</fullName>
    </recommendedName>
</protein>
<dbReference type="SUPFAM" id="SSF56935">
    <property type="entry name" value="Porins"/>
    <property type="match status" value="1"/>
</dbReference>
<evidence type="ECO:0008006" key="3">
    <source>
        <dbReference type="Google" id="ProtNLM"/>
    </source>
</evidence>
<comment type="caution">
    <text evidence="1">The sequence shown here is derived from an EMBL/GenBank/DDBJ whole genome shotgun (WGS) entry which is preliminary data.</text>
</comment>
<keyword evidence="2" id="KW-1185">Reference proteome</keyword>
<dbReference type="InterPro" id="IPR011486">
    <property type="entry name" value="BBP2"/>
</dbReference>
<proteinExistence type="predicted"/>
<dbReference type="EMBL" id="CAJRAU010000002">
    <property type="protein sequence ID" value="CAG5068845.1"/>
    <property type="molecule type" value="Genomic_DNA"/>
</dbReference>
<name>A0ABN7R3W4_9BACT</name>
<dbReference type="Pfam" id="PF07642">
    <property type="entry name" value="BBP2"/>
    <property type="match status" value="1"/>
</dbReference>